<organism evidence="1 2">
    <name type="scientific">Vibrio cholerae</name>
    <dbReference type="NCBI Taxonomy" id="666"/>
    <lineage>
        <taxon>Bacteria</taxon>
        <taxon>Pseudomonadati</taxon>
        <taxon>Pseudomonadota</taxon>
        <taxon>Gammaproteobacteria</taxon>
        <taxon>Vibrionales</taxon>
        <taxon>Vibrionaceae</taxon>
        <taxon>Vibrio</taxon>
    </lineage>
</organism>
<dbReference type="Proteomes" id="UP000323819">
    <property type="component" value="Unassembled WGS sequence"/>
</dbReference>
<evidence type="ECO:0000313" key="1">
    <source>
        <dbReference type="EMBL" id="TXX67303.1"/>
    </source>
</evidence>
<dbReference type="EMBL" id="VSIJ01000005">
    <property type="protein sequence ID" value="TXX67303.1"/>
    <property type="molecule type" value="Genomic_DNA"/>
</dbReference>
<name>A0ABD7SS07_VIBCL</name>
<accession>A0ABD7SS07</accession>
<dbReference type="RefSeq" id="WP_050916443.1">
    <property type="nucleotide sequence ID" value="NZ_JAYDBU010000005.1"/>
</dbReference>
<comment type="caution">
    <text evidence="1">The sequence shown here is derived from an EMBL/GenBank/DDBJ whole genome shotgun (WGS) entry which is preliminary data.</text>
</comment>
<reference evidence="1 2" key="1">
    <citation type="submission" date="2019-06" db="EMBL/GenBank/DDBJ databases">
        <title>Vibrio cholerae phylogeny based on whole-genome sequencing reveals genetic diversity and population strucutre.</title>
        <authorList>
            <person name="Zhiqiu Y."/>
            <person name="Bin L."/>
            <person name="Lingyan J."/>
        </authorList>
    </citation>
    <scope>NUCLEOTIDE SEQUENCE [LARGE SCALE GENOMIC DNA]</scope>
    <source>
        <strain evidence="1 2">N2814</strain>
    </source>
</reference>
<dbReference type="AlphaFoldDB" id="A0ABD7SS07"/>
<gene>
    <name evidence="1" type="ORF">FXF03_01640</name>
</gene>
<sequence>MKHISTLLQFTEPSSDDIELLQANSMQPILLKDLDGNDIRFIHPPVGGWNRDEVNALQVTDAEHENGYDVYLADEWIGSSEM</sequence>
<protein>
    <submittedName>
        <fullName evidence="1">Uncharacterized protein</fullName>
    </submittedName>
</protein>
<evidence type="ECO:0000313" key="2">
    <source>
        <dbReference type="Proteomes" id="UP000323819"/>
    </source>
</evidence>
<proteinExistence type="predicted"/>